<feature type="compositionally biased region" description="Pro residues" evidence="1">
    <location>
        <begin position="95"/>
        <end position="105"/>
    </location>
</feature>
<evidence type="ECO:0000313" key="2">
    <source>
        <dbReference type="EMBL" id="GAA2050715.1"/>
    </source>
</evidence>
<sequence>MERMGPGRANHDDGNGIGIESEARVEARTGIGIGAGATARAGGTWPAAAAKAVAAAVATTALLAGCSVTVQPKNAASTHALTTSTPSASTAPATTPSPQPTPTPDKPSSTPSVGKDVDHTACTAVRQALLTAQQKVESDKDSPKHMGADYKTAATALRTQATKTKNTELKTTLQALANAYSGLGSDTTAHASTEADQKKVAEAAKPLDTLCGAKS</sequence>
<feature type="region of interest" description="Disordered" evidence="1">
    <location>
        <begin position="78"/>
        <end position="116"/>
    </location>
</feature>
<keyword evidence="3" id="KW-1185">Reference proteome</keyword>
<dbReference type="RefSeq" id="WP_344669678.1">
    <property type="nucleotide sequence ID" value="NZ_BAAAQN010000050.1"/>
</dbReference>
<name>A0ABP5GQ79_9ACTN</name>
<feature type="compositionally biased region" description="Low complexity" evidence="1">
    <location>
        <begin position="78"/>
        <end position="94"/>
    </location>
</feature>
<feature type="compositionally biased region" description="Basic and acidic residues" evidence="1">
    <location>
        <begin position="193"/>
        <end position="202"/>
    </location>
</feature>
<protein>
    <submittedName>
        <fullName evidence="2">Uncharacterized protein</fullName>
    </submittedName>
</protein>
<accession>A0ABP5GQ79</accession>
<proteinExistence type="predicted"/>
<organism evidence="2 3">
    <name type="scientific">Catenulispora yoronensis</name>
    <dbReference type="NCBI Taxonomy" id="450799"/>
    <lineage>
        <taxon>Bacteria</taxon>
        <taxon>Bacillati</taxon>
        <taxon>Actinomycetota</taxon>
        <taxon>Actinomycetes</taxon>
        <taxon>Catenulisporales</taxon>
        <taxon>Catenulisporaceae</taxon>
        <taxon>Catenulispora</taxon>
    </lineage>
</organism>
<reference evidence="3" key="1">
    <citation type="journal article" date="2019" name="Int. J. Syst. Evol. Microbiol.">
        <title>The Global Catalogue of Microorganisms (GCM) 10K type strain sequencing project: providing services to taxonomists for standard genome sequencing and annotation.</title>
        <authorList>
            <consortium name="The Broad Institute Genomics Platform"/>
            <consortium name="The Broad Institute Genome Sequencing Center for Infectious Disease"/>
            <person name="Wu L."/>
            <person name="Ma J."/>
        </authorList>
    </citation>
    <scope>NUCLEOTIDE SEQUENCE [LARGE SCALE GENOMIC DNA]</scope>
    <source>
        <strain evidence="3">JCM 16014</strain>
    </source>
</reference>
<evidence type="ECO:0000256" key="1">
    <source>
        <dbReference type="SAM" id="MobiDB-lite"/>
    </source>
</evidence>
<evidence type="ECO:0000313" key="3">
    <source>
        <dbReference type="Proteomes" id="UP001500751"/>
    </source>
</evidence>
<gene>
    <name evidence="2" type="ORF">GCM10009839_66670</name>
</gene>
<comment type="caution">
    <text evidence="2">The sequence shown here is derived from an EMBL/GenBank/DDBJ whole genome shotgun (WGS) entry which is preliminary data.</text>
</comment>
<dbReference type="EMBL" id="BAAAQN010000050">
    <property type="protein sequence ID" value="GAA2050715.1"/>
    <property type="molecule type" value="Genomic_DNA"/>
</dbReference>
<feature type="region of interest" description="Disordered" evidence="1">
    <location>
        <begin position="188"/>
        <end position="215"/>
    </location>
</feature>
<dbReference type="Proteomes" id="UP001500751">
    <property type="component" value="Unassembled WGS sequence"/>
</dbReference>